<feature type="non-terminal residue" evidence="2">
    <location>
        <position position="153"/>
    </location>
</feature>
<accession>A0AAD6VMT5</accession>
<dbReference type="AlphaFoldDB" id="A0AAD6VMT5"/>
<protein>
    <recommendedName>
        <fullName evidence="4">F-box domain-containing protein</fullName>
    </recommendedName>
</protein>
<organism evidence="2 3">
    <name type="scientific">Mycena pura</name>
    <dbReference type="NCBI Taxonomy" id="153505"/>
    <lineage>
        <taxon>Eukaryota</taxon>
        <taxon>Fungi</taxon>
        <taxon>Dikarya</taxon>
        <taxon>Basidiomycota</taxon>
        <taxon>Agaricomycotina</taxon>
        <taxon>Agaricomycetes</taxon>
        <taxon>Agaricomycetidae</taxon>
        <taxon>Agaricales</taxon>
        <taxon>Marasmiineae</taxon>
        <taxon>Mycenaceae</taxon>
        <taxon>Mycena</taxon>
    </lineage>
</organism>
<reference evidence="2" key="1">
    <citation type="submission" date="2023-03" db="EMBL/GenBank/DDBJ databases">
        <title>Massive genome expansion in bonnet fungi (Mycena s.s.) driven by repeated elements and novel gene families across ecological guilds.</title>
        <authorList>
            <consortium name="Lawrence Berkeley National Laboratory"/>
            <person name="Harder C.B."/>
            <person name="Miyauchi S."/>
            <person name="Viragh M."/>
            <person name="Kuo A."/>
            <person name="Thoen E."/>
            <person name="Andreopoulos B."/>
            <person name="Lu D."/>
            <person name="Skrede I."/>
            <person name="Drula E."/>
            <person name="Henrissat B."/>
            <person name="Morin E."/>
            <person name="Kohler A."/>
            <person name="Barry K."/>
            <person name="LaButti K."/>
            <person name="Morin E."/>
            <person name="Salamov A."/>
            <person name="Lipzen A."/>
            <person name="Mereny Z."/>
            <person name="Hegedus B."/>
            <person name="Baldrian P."/>
            <person name="Stursova M."/>
            <person name="Weitz H."/>
            <person name="Taylor A."/>
            <person name="Grigoriev I.V."/>
            <person name="Nagy L.G."/>
            <person name="Martin F."/>
            <person name="Kauserud H."/>
        </authorList>
    </citation>
    <scope>NUCLEOTIDE SEQUENCE</scope>
    <source>
        <strain evidence="2">9144</strain>
    </source>
</reference>
<evidence type="ECO:0000256" key="1">
    <source>
        <dbReference type="SAM" id="MobiDB-lite"/>
    </source>
</evidence>
<keyword evidence="3" id="KW-1185">Reference proteome</keyword>
<dbReference type="Proteomes" id="UP001219525">
    <property type="component" value="Unassembled WGS sequence"/>
</dbReference>
<evidence type="ECO:0000313" key="3">
    <source>
        <dbReference type="Proteomes" id="UP001219525"/>
    </source>
</evidence>
<proteinExistence type="predicted"/>
<comment type="caution">
    <text evidence="2">The sequence shown here is derived from an EMBL/GenBank/DDBJ whole genome shotgun (WGS) entry which is preliminary data.</text>
</comment>
<feature type="compositionally biased region" description="Low complexity" evidence="1">
    <location>
        <begin position="112"/>
        <end position="144"/>
    </location>
</feature>
<gene>
    <name evidence="2" type="ORF">GGX14DRAFT_443242</name>
</gene>
<evidence type="ECO:0000313" key="2">
    <source>
        <dbReference type="EMBL" id="KAJ7214835.1"/>
    </source>
</evidence>
<sequence>MPTPLAQELLEIIIGHVHDKPTLKSCALASSRLHTLSQRGHFSSMESIRISLASPSRATTSYMVVNGHFLQSPRLAGYVTTLTVEFRYDLTADALEISLDMKLKLSTGEPHSALQSSTSSSARTFSSFTSDTSPGSLRRSLPSSAPHRHWVYG</sequence>
<feature type="region of interest" description="Disordered" evidence="1">
    <location>
        <begin position="110"/>
        <end position="153"/>
    </location>
</feature>
<dbReference type="EMBL" id="JARJCW010000018">
    <property type="protein sequence ID" value="KAJ7214835.1"/>
    <property type="molecule type" value="Genomic_DNA"/>
</dbReference>
<evidence type="ECO:0008006" key="4">
    <source>
        <dbReference type="Google" id="ProtNLM"/>
    </source>
</evidence>
<name>A0AAD6VMT5_9AGAR</name>